<accession>A0A8J8SYE4</accession>
<keyword evidence="3" id="KW-1185">Reference proteome</keyword>
<evidence type="ECO:0000313" key="2">
    <source>
        <dbReference type="EMBL" id="TNV75454.1"/>
    </source>
</evidence>
<reference evidence="2" key="1">
    <citation type="submission" date="2019-06" db="EMBL/GenBank/DDBJ databases">
        <authorList>
            <person name="Zheng W."/>
        </authorList>
    </citation>
    <scope>NUCLEOTIDE SEQUENCE</scope>
    <source>
        <strain evidence="2">QDHG01</strain>
    </source>
</reference>
<protein>
    <submittedName>
        <fullName evidence="2">Uncharacterized protein</fullName>
    </submittedName>
</protein>
<dbReference type="Proteomes" id="UP000785679">
    <property type="component" value="Unassembled WGS sequence"/>
</dbReference>
<dbReference type="EMBL" id="RRYP01015550">
    <property type="protein sequence ID" value="TNV75454.1"/>
    <property type="molecule type" value="Genomic_DNA"/>
</dbReference>
<gene>
    <name evidence="2" type="ORF">FGO68_gene3833</name>
</gene>
<evidence type="ECO:0000256" key="1">
    <source>
        <dbReference type="SAM" id="MobiDB-lite"/>
    </source>
</evidence>
<dbReference type="AlphaFoldDB" id="A0A8J8SYE4"/>
<sequence length="193" mass="21247">MQAPYEDLTQSESSEDDATLTESPRLSDTSRSASYKGEVSPPSTPPQQLFKVEKAMKKGRKPNLISKPETLCATCLVSSLTQKFPFTRGKCRKCYCKEYIQAKREQMSGIAYDCIIECIEHAGENDISTVTVASLPGEKRKTKASQQLYSLLEQSTILESAPDQVDLTHEASNSVSPSPLQDSTPLENCSPCE</sequence>
<organism evidence="2 3">
    <name type="scientific">Halteria grandinella</name>
    <dbReference type="NCBI Taxonomy" id="5974"/>
    <lineage>
        <taxon>Eukaryota</taxon>
        <taxon>Sar</taxon>
        <taxon>Alveolata</taxon>
        <taxon>Ciliophora</taxon>
        <taxon>Intramacronucleata</taxon>
        <taxon>Spirotrichea</taxon>
        <taxon>Stichotrichia</taxon>
        <taxon>Sporadotrichida</taxon>
        <taxon>Halteriidae</taxon>
        <taxon>Halteria</taxon>
    </lineage>
</organism>
<feature type="region of interest" description="Disordered" evidence="1">
    <location>
        <begin position="1"/>
        <end position="47"/>
    </location>
</feature>
<feature type="region of interest" description="Disordered" evidence="1">
    <location>
        <begin position="162"/>
        <end position="193"/>
    </location>
</feature>
<proteinExistence type="predicted"/>
<feature type="compositionally biased region" description="Polar residues" evidence="1">
    <location>
        <begin position="170"/>
        <end position="187"/>
    </location>
</feature>
<feature type="compositionally biased region" description="Polar residues" evidence="1">
    <location>
        <begin position="20"/>
        <end position="33"/>
    </location>
</feature>
<name>A0A8J8SYE4_HALGN</name>
<comment type="caution">
    <text evidence="2">The sequence shown here is derived from an EMBL/GenBank/DDBJ whole genome shotgun (WGS) entry which is preliminary data.</text>
</comment>
<evidence type="ECO:0000313" key="3">
    <source>
        <dbReference type="Proteomes" id="UP000785679"/>
    </source>
</evidence>